<dbReference type="Proteomes" id="UP001157418">
    <property type="component" value="Unassembled WGS sequence"/>
</dbReference>
<protein>
    <recommendedName>
        <fullName evidence="3">DUF632 domain-containing protein</fullName>
    </recommendedName>
</protein>
<evidence type="ECO:0000313" key="1">
    <source>
        <dbReference type="EMBL" id="CAH1419795.1"/>
    </source>
</evidence>
<dbReference type="AlphaFoldDB" id="A0AAU9M0Y3"/>
<gene>
    <name evidence="1" type="ORF">LVIROSA_LOCUS7300</name>
</gene>
<proteinExistence type="predicted"/>
<organism evidence="1 2">
    <name type="scientific">Lactuca virosa</name>
    <dbReference type="NCBI Taxonomy" id="75947"/>
    <lineage>
        <taxon>Eukaryota</taxon>
        <taxon>Viridiplantae</taxon>
        <taxon>Streptophyta</taxon>
        <taxon>Embryophyta</taxon>
        <taxon>Tracheophyta</taxon>
        <taxon>Spermatophyta</taxon>
        <taxon>Magnoliopsida</taxon>
        <taxon>eudicotyledons</taxon>
        <taxon>Gunneridae</taxon>
        <taxon>Pentapetalae</taxon>
        <taxon>asterids</taxon>
        <taxon>campanulids</taxon>
        <taxon>Asterales</taxon>
        <taxon>Asteraceae</taxon>
        <taxon>Cichorioideae</taxon>
        <taxon>Cichorieae</taxon>
        <taxon>Lactucinae</taxon>
        <taxon>Lactuca</taxon>
    </lineage>
</organism>
<name>A0AAU9M0Y3_9ASTR</name>
<reference evidence="1 2" key="1">
    <citation type="submission" date="2022-01" db="EMBL/GenBank/DDBJ databases">
        <authorList>
            <person name="Xiong W."/>
            <person name="Schranz E."/>
        </authorList>
    </citation>
    <scope>NUCLEOTIDE SEQUENCE [LARGE SCALE GENOMIC DNA]</scope>
</reference>
<keyword evidence="2" id="KW-1185">Reference proteome</keyword>
<dbReference type="EMBL" id="CAKMRJ010000555">
    <property type="protein sequence ID" value="CAH1419795.1"/>
    <property type="molecule type" value="Genomic_DNA"/>
</dbReference>
<evidence type="ECO:0008006" key="3">
    <source>
        <dbReference type="Google" id="ProtNLM"/>
    </source>
</evidence>
<comment type="caution">
    <text evidence="1">The sequence shown here is derived from an EMBL/GenBank/DDBJ whole genome shotgun (WGS) entry which is preliminary data.</text>
</comment>
<accession>A0AAU9M0Y3</accession>
<sequence>MVESLEEKQVEWSRVHSKSFEYEIQKLHDGPKERHDIFVEQVTKVKEFVDLQLVKLKLEMAKEVEKMEKNYVVLHSKVDVVADAITTLVEFNTAYSTILEAKSE</sequence>
<evidence type="ECO:0000313" key="2">
    <source>
        <dbReference type="Proteomes" id="UP001157418"/>
    </source>
</evidence>